<dbReference type="AlphaFoldDB" id="A0A4P6D760"/>
<dbReference type="EMBL" id="GHKJ01000238">
    <property type="protein sequence ID" value="MOY45268.1"/>
    <property type="molecule type" value="Transcribed_RNA"/>
</dbReference>
<dbReference type="RefSeq" id="XP_073983061.1">
    <property type="nucleotide sequence ID" value="XM_074126960.1"/>
</dbReference>
<reference evidence="2" key="1">
    <citation type="submission" date="2019-04" db="EMBL/GenBank/DDBJ databases">
        <title>Analysis of the testis transcriptome of the Chagas disease vector Rhodnius prolixus.</title>
        <authorList>
            <person name="Cesar J."/>
            <person name="Ribeiro J.M."/>
            <person name="Pereira M.H."/>
            <person name="Araujo R.N."/>
            <person name="Gontijo N.F."/>
            <person name="Pessoa G."/>
            <person name="Sant'Anna M.V."/>
            <person name="Sorgine M.H."/>
            <person name="Majerowicz D."/>
            <person name="Carvalho A.B."/>
            <person name="Braz G."/>
            <person name="Mesquita R."/>
            <person name="Lagerblad P.O."/>
            <person name="Koerich L.B."/>
        </authorList>
    </citation>
    <scope>NUCLEOTIDE SEQUENCE</scope>
</reference>
<evidence type="ECO:0000313" key="2">
    <source>
        <dbReference type="EMBL" id="MOY45268.1"/>
    </source>
</evidence>
<organism evidence="2">
    <name type="scientific">Rhodnius prolixus</name>
    <name type="common">Triatomid bug</name>
    <dbReference type="NCBI Taxonomy" id="13249"/>
    <lineage>
        <taxon>Eukaryota</taxon>
        <taxon>Metazoa</taxon>
        <taxon>Ecdysozoa</taxon>
        <taxon>Arthropoda</taxon>
        <taxon>Hexapoda</taxon>
        <taxon>Insecta</taxon>
        <taxon>Pterygota</taxon>
        <taxon>Neoptera</taxon>
        <taxon>Paraneoptera</taxon>
        <taxon>Hemiptera</taxon>
        <taxon>Heteroptera</taxon>
        <taxon>Panheteroptera</taxon>
        <taxon>Cimicomorpha</taxon>
        <taxon>Reduviidae</taxon>
        <taxon>Triatominae</taxon>
        <taxon>Rhodnius</taxon>
    </lineage>
</organism>
<evidence type="ECO:0000259" key="1">
    <source>
        <dbReference type="PROSITE" id="PS50181"/>
    </source>
</evidence>
<dbReference type="InterPro" id="IPR001810">
    <property type="entry name" value="F-box_dom"/>
</dbReference>
<dbReference type="GeneID" id="141453575"/>
<sequence>MENDNEMDSYSNITTAGLQQEFSADPIEHMHRIHSIFMSLKSTSPMHYTKPRFQINLAKLPKEVVKKIAAQLEPEERLLSVKTLGQRFNDVCYEVLSFELRNIGPMIYGQLEDSKDEVMTGSWNSLNIKELMFKVSQYTLLQIMNGEYNLLCCIYLDREGYISKNAMNYQIIDNLNEFNNLLRDSADKKFDWHKSHVNDVLKRIRLLNQKAFEMFFIRCWNIKMDRFGPLLMKILNCAMNSNFRISLSHLEIPKRIDSKCYIHAQYEIADEINTLEVPSFFQLEIDRFHFLRLFLLFICNSIRMENMNTTLKMRRACLDLAISSQQQMLQRRWFEKKFPYVDSLPILLAENLVNLPTNLRKVTRVIEKPGESLSNTPGWQGMRFDFKLWCPVIDAPVDFFRQDFLEALYDLAYRDTEYAGEHQDYVLDPYITSEMPYEFELNFTLYIKAKSQIHNSEAFVEHCIKIKESTFDVHITKGKGLVM</sequence>
<dbReference type="PROSITE" id="PS50181">
    <property type="entry name" value="FBOX"/>
    <property type="match status" value="1"/>
</dbReference>
<proteinExistence type="predicted"/>
<feature type="domain" description="F-box" evidence="1">
    <location>
        <begin position="54"/>
        <end position="103"/>
    </location>
</feature>
<accession>A0A4P6D760</accession>
<protein>
    <recommendedName>
        <fullName evidence="1">F-box domain-containing protein</fullName>
    </recommendedName>
</protein>
<name>A0A4P6D760_RHOPR</name>